<feature type="compositionally biased region" description="Acidic residues" evidence="4">
    <location>
        <begin position="49"/>
        <end position="75"/>
    </location>
</feature>
<feature type="compositionally biased region" description="Low complexity" evidence="4">
    <location>
        <begin position="96"/>
        <end position="107"/>
    </location>
</feature>
<feature type="region of interest" description="Disordered" evidence="4">
    <location>
        <begin position="1"/>
        <end position="113"/>
    </location>
</feature>
<dbReference type="InterPro" id="IPR036322">
    <property type="entry name" value="WD40_repeat_dom_sf"/>
</dbReference>
<dbReference type="InterPro" id="IPR001680">
    <property type="entry name" value="WD40_rpt"/>
</dbReference>
<dbReference type="GO" id="GO:0000127">
    <property type="term" value="C:transcription factor TFIIIC complex"/>
    <property type="evidence" value="ECO:0007669"/>
    <property type="project" value="TreeGrafter"/>
</dbReference>
<dbReference type="PANTHER" id="PTHR15052">
    <property type="entry name" value="RNA POLYMERASE III TRANSCRIPTION INITIATION FACTOR COMPLEX SUBUNIT"/>
    <property type="match status" value="1"/>
</dbReference>
<reference evidence="5 6" key="1">
    <citation type="journal article" date="2019" name="Nat. Ecol. Evol.">
        <title>Megaphylogeny resolves global patterns of mushroom evolution.</title>
        <authorList>
            <person name="Varga T."/>
            <person name="Krizsan K."/>
            <person name="Foldi C."/>
            <person name="Dima B."/>
            <person name="Sanchez-Garcia M."/>
            <person name="Sanchez-Ramirez S."/>
            <person name="Szollosi G.J."/>
            <person name="Szarkandi J.G."/>
            <person name="Papp V."/>
            <person name="Albert L."/>
            <person name="Andreopoulos W."/>
            <person name="Angelini C."/>
            <person name="Antonin V."/>
            <person name="Barry K.W."/>
            <person name="Bougher N.L."/>
            <person name="Buchanan P."/>
            <person name="Buyck B."/>
            <person name="Bense V."/>
            <person name="Catcheside P."/>
            <person name="Chovatia M."/>
            <person name="Cooper J."/>
            <person name="Damon W."/>
            <person name="Desjardin D."/>
            <person name="Finy P."/>
            <person name="Geml J."/>
            <person name="Haridas S."/>
            <person name="Hughes K."/>
            <person name="Justo A."/>
            <person name="Karasinski D."/>
            <person name="Kautmanova I."/>
            <person name="Kiss B."/>
            <person name="Kocsube S."/>
            <person name="Kotiranta H."/>
            <person name="LaButti K.M."/>
            <person name="Lechner B.E."/>
            <person name="Liimatainen K."/>
            <person name="Lipzen A."/>
            <person name="Lukacs Z."/>
            <person name="Mihaltcheva S."/>
            <person name="Morgado L.N."/>
            <person name="Niskanen T."/>
            <person name="Noordeloos M.E."/>
            <person name="Ohm R.A."/>
            <person name="Ortiz-Santana B."/>
            <person name="Ovrebo C."/>
            <person name="Racz N."/>
            <person name="Riley R."/>
            <person name="Savchenko A."/>
            <person name="Shiryaev A."/>
            <person name="Soop K."/>
            <person name="Spirin V."/>
            <person name="Szebenyi C."/>
            <person name="Tomsovsky M."/>
            <person name="Tulloss R.E."/>
            <person name="Uehling J."/>
            <person name="Grigoriev I.V."/>
            <person name="Vagvolgyi C."/>
            <person name="Papp T."/>
            <person name="Martin F.M."/>
            <person name="Miettinen O."/>
            <person name="Hibbett D.S."/>
            <person name="Nagy L.G."/>
        </authorList>
    </citation>
    <scope>NUCLEOTIDE SEQUENCE [LARGE SCALE GENOMIC DNA]</scope>
    <source>
        <strain evidence="5 6">FP101781</strain>
    </source>
</reference>
<name>A0A4Y7TZD2_COPMI</name>
<keyword evidence="3" id="KW-0539">Nucleus</keyword>
<dbReference type="OrthoDB" id="4703at2759"/>
<evidence type="ECO:0000256" key="3">
    <source>
        <dbReference type="ARBA" id="ARBA00023242"/>
    </source>
</evidence>
<dbReference type="AlphaFoldDB" id="A0A4Y7TZD2"/>
<sequence>MSPRKLRPRKSQPNYAALAGYEDEAGPSKQIIESENSESDFAPEGKAEAEEEGDDEEMSEEDAEGEDLEDNFEEEVVVKPRKRASTAKAVSKGKAKTTPTPKAMLAPGAGLPRTSRRQMYMLPTPSIHHRHRATPLFARPGLVERVTARPSLFDTTQTALTNAFTHSARITDRVNKSWGYNVGPGPLWQIAEDRRWFKEAAENAGTEAERRPRVYAGVRVKSGWKILDKNEGALHLPTANETTEDGSFKPPPPVPCHFGPVNAQMRREMHMFDTFAMSEYLPESKAYVFNAGAPVWALDWCPIHVDDRSKRGFKKYLAVAPFPNSSHSPEIGVKVQRPSNSCIQIWSLSAKGEDRDAGQMKCEMVLCLNNGPAVDLKWCPLPSHDEFDFESSPRKLGLLSGTFEDGSFCVYAVPEPQDMAEEPSGEPVLVKLPDPILRIEMAETSCWTFDWANSERVAIGTTNGVIAVYDVAKALHSFTDPDATTVTNLRPSHYMTVHQAAIRALAWIQAPSYSSSGEVLLNDDPTVIASGGYDGVECLLDLRDGRGAIMNRTRDVINTLTFSPYAAGPITMDHENTVKAYAASPSMLGRGHTLLEPLGPVWSIDASDHHPQLAVAAADGTCSTTNMLRSPRRGGSVPFFVHVIYQMDYSRKEKEYRMLDRFLPQEVPDGRSVPNPAKKAGQQNSTGAWSREVGVHRVVWNSGNGLGSSSLLASCTASGLCRVDVLWGRWLRDKTPYTSVECIRMDDDAMEVDSGLSDASSASS</sequence>
<feature type="compositionally biased region" description="Basic residues" evidence="4">
    <location>
        <begin position="1"/>
        <end position="10"/>
    </location>
</feature>
<dbReference type="SUPFAM" id="SSF50978">
    <property type="entry name" value="WD40 repeat-like"/>
    <property type="match status" value="1"/>
</dbReference>
<evidence type="ECO:0000256" key="1">
    <source>
        <dbReference type="ARBA" id="ARBA00004123"/>
    </source>
</evidence>
<gene>
    <name evidence="5" type="ORF">FA13DRAFT_8030</name>
</gene>
<dbReference type="EMBL" id="QPFP01000001">
    <property type="protein sequence ID" value="TEB39537.1"/>
    <property type="molecule type" value="Genomic_DNA"/>
</dbReference>
<accession>A0A4Y7TZD2</accession>
<evidence type="ECO:0000256" key="4">
    <source>
        <dbReference type="SAM" id="MobiDB-lite"/>
    </source>
</evidence>
<keyword evidence="6" id="KW-1185">Reference proteome</keyword>
<dbReference type="InterPro" id="IPR015943">
    <property type="entry name" value="WD40/YVTN_repeat-like_dom_sf"/>
</dbReference>
<comment type="caution">
    <text evidence="5">The sequence shown here is derived from an EMBL/GenBank/DDBJ whole genome shotgun (WGS) entry which is preliminary data.</text>
</comment>
<evidence type="ECO:0000256" key="2">
    <source>
        <dbReference type="ARBA" id="ARBA00023163"/>
    </source>
</evidence>
<dbReference type="GO" id="GO:0005634">
    <property type="term" value="C:nucleus"/>
    <property type="evidence" value="ECO:0007669"/>
    <property type="project" value="UniProtKB-SubCell"/>
</dbReference>
<proteinExistence type="predicted"/>
<dbReference type="Gene3D" id="2.130.10.10">
    <property type="entry name" value="YVTN repeat-like/Quinoprotein amine dehydrogenase"/>
    <property type="match status" value="1"/>
</dbReference>
<dbReference type="PANTHER" id="PTHR15052:SF2">
    <property type="entry name" value="GENERAL TRANSCRIPTION FACTOR 3C POLYPEPTIDE 2"/>
    <property type="match status" value="1"/>
</dbReference>
<organism evidence="5 6">
    <name type="scientific">Coprinellus micaceus</name>
    <name type="common">Glistening ink-cap mushroom</name>
    <name type="synonym">Coprinus micaceus</name>
    <dbReference type="NCBI Taxonomy" id="71717"/>
    <lineage>
        <taxon>Eukaryota</taxon>
        <taxon>Fungi</taxon>
        <taxon>Dikarya</taxon>
        <taxon>Basidiomycota</taxon>
        <taxon>Agaricomycotina</taxon>
        <taxon>Agaricomycetes</taxon>
        <taxon>Agaricomycetidae</taxon>
        <taxon>Agaricales</taxon>
        <taxon>Agaricineae</taxon>
        <taxon>Psathyrellaceae</taxon>
        <taxon>Coprinellus</taxon>
    </lineage>
</organism>
<dbReference type="InterPro" id="IPR052416">
    <property type="entry name" value="GTF3C_component"/>
</dbReference>
<evidence type="ECO:0008006" key="7">
    <source>
        <dbReference type="Google" id="ProtNLM"/>
    </source>
</evidence>
<evidence type="ECO:0000313" key="6">
    <source>
        <dbReference type="Proteomes" id="UP000298030"/>
    </source>
</evidence>
<keyword evidence="2" id="KW-0804">Transcription</keyword>
<dbReference type="STRING" id="71717.A0A4Y7TZD2"/>
<comment type="subcellular location">
    <subcellularLocation>
        <location evidence="1">Nucleus</location>
    </subcellularLocation>
</comment>
<dbReference type="SMART" id="SM00320">
    <property type="entry name" value="WD40"/>
    <property type="match status" value="4"/>
</dbReference>
<protein>
    <recommendedName>
        <fullName evidence="7">WD40 repeat-like protein</fullName>
    </recommendedName>
</protein>
<dbReference type="Proteomes" id="UP000298030">
    <property type="component" value="Unassembled WGS sequence"/>
</dbReference>
<evidence type="ECO:0000313" key="5">
    <source>
        <dbReference type="EMBL" id="TEB39537.1"/>
    </source>
</evidence>
<feature type="region of interest" description="Disordered" evidence="4">
    <location>
        <begin position="667"/>
        <end position="687"/>
    </location>
</feature>
<feature type="compositionally biased region" description="Basic residues" evidence="4">
    <location>
        <begin position="79"/>
        <end position="95"/>
    </location>
</feature>
<dbReference type="GO" id="GO:0006383">
    <property type="term" value="P:transcription by RNA polymerase III"/>
    <property type="evidence" value="ECO:0007669"/>
    <property type="project" value="TreeGrafter"/>
</dbReference>